<dbReference type="SUPFAM" id="SSF53300">
    <property type="entry name" value="vWA-like"/>
    <property type="match status" value="1"/>
</dbReference>
<evidence type="ECO:0000313" key="4">
    <source>
        <dbReference type="EMBL" id="SEI72813.1"/>
    </source>
</evidence>
<dbReference type="STRING" id="64971.SAMN05421831_108138"/>
<organism evidence="4 5">
    <name type="scientific">Allopseudospirillum japonicum</name>
    <dbReference type="NCBI Taxonomy" id="64971"/>
    <lineage>
        <taxon>Bacteria</taxon>
        <taxon>Pseudomonadati</taxon>
        <taxon>Pseudomonadota</taxon>
        <taxon>Gammaproteobacteria</taxon>
        <taxon>Oceanospirillales</taxon>
        <taxon>Oceanospirillaceae</taxon>
        <taxon>Allopseudospirillum</taxon>
    </lineage>
</organism>
<dbReference type="Proteomes" id="UP000242999">
    <property type="component" value="Unassembled WGS sequence"/>
</dbReference>
<feature type="region of interest" description="Disordered" evidence="1">
    <location>
        <begin position="499"/>
        <end position="531"/>
    </location>
</feature>
<dbReference type="EMBL" id="FNYH01000008">
    <property type="protein sequence ID" value="SEI72813.1"/>
    <property type="molecule type" value="Genomic_DNA"/>
</dbReference>
<name>A0A1H6SY39_9GAMM</name>
<dbReference type="InterPro" id="IPR050768">
    <property type="entry name" value="UPF0353/GerABKA_families"/>
</dbReference>
<dbReference type="AlphaFoldDB" id="A0A1H6SY39"/>
<reference evidence="5" key="1">
    <citation type="submission" date="2016-10" db="EMBL/GenBank/DDBJ databases">
        <authorList>
            <person name="Varghese N."/>
            <person name="Submissions S."/>
        </authorList>
    </citation>
    <scope>NUCLEOTIDE SEQUENCE [LARGE SCALE GENOMIC DNA]</scope>
    <source>
        <strain evidence="5">DSM 7165</strain>
    </source>
</reference>
<dbReference type="InterPro" id="IPR002035">
    <property type="entry name" value="VWF_A"/>
</dbReference>
<dbReference type="SUPFAM" id="SSF48452">
    <property type="entry name" value="TPR-like"/>
    <property type="match status" value="1"/>
</dbReference>
<dbReference type="PANTHER" id="PTHR22550:SF14">
    <property type="entry name" value="VWFA DOMAIN-CONTAINING PROTEIN"/>
    <property type="match status" value="1"/>
</dbReference>
<evidence type="ECO:0000259" key="3">
    <source>
        <dbReference type="Pfam" id="PF13519"/>
    </source>
</evidence>
<feature type="domain" description="VWFA" evidence="3">
    <location>
        <begin position="128"/>
        <end position="235"/>
    </location>
</feature>
<keyword evidence="2" id="KW-1133">Transmembrane helix</keyword>
<accession>A0A1H6SY39</accession>
<sequence length="576" mass="65287">MAENFQLITLGTTQNWQHVDQLIQTYLLQPWPLMQDWVILRPWGAVIFLLLLGVLWILNRQQQIRVPDWHWLPEARRAPMVQKSEDSTETRTWFSRILTWVGIFSVLLALIAPAKEQEMPVAQQADALVLVMDLSLSMLAQDQAPNRLERAKIKLLDSLRQRTSGLSALVVFAQSAHILTPLTTDQASLAALIPMLHPQGMPVPGSNPDAGLAKAGELLASLPASYQKRVVLISDRLPHQCPTYPLDVFALLMLGTENGGTLAQWPVQYPEPENKDLALDIAQVQAFAEQCGARWSVLTHDQSDLQQLQIYQTSLSVASETKMQARYYQDYTAWAVWPLLLSLAYRWRYQSLLWGCLLLTYLPQAIYAQTSIQTHAETNRVTEIQQEVAQHPAPFLYALAQKQMHQAAEYANHHPFYLGILAYRQQRYAQAAQAFAQAEKIWPLTHPQGLAARFNHANALLLAGQAQTAASLYAQILQTYPQHIGSRHNYQIAQTQIQRLTHQSRTSKSQTQTPPVWGRQQEAQKETQARHANMQQGLGRLNLITDDPWALLRRKLQAEYKQGSHQQAATEIEVAW</sequence>
<dbReference type="Pfam" id="PF13519">
    <property type="entry name" value="VWA_2"/>
    <property type="match status" value="1"/>
</dbReference>
<evidence type="ECO:0000256" key="2">
    <source>
        <dbReference type="SAM" id="Phobius"/>
    </source>
</evidence>
<evidence type="ECO:0000256" key="1">
    <source>
        <dbReference type="SAM" id="MobiDB-lite"/>
    </source>
</evidence>
<dbReference type="RefSeq" id="WP_093310389.1">
    <property type="nucleotide sequence ID" value="NZ_FNYH01000008.1"/>
</dbReference>
<dbReference type="InterPro" id="IPR036465">
    <property type="entry name" value="vWFA_dom_sf"/>
</dbReference>
<protein>
    <submittedName>
        <fullName evidence="4">Ca-activated chloride channel family protein</fullName>
    </submittedName>
</protein>
<dbReference type="Gene3D" id="1.25.40.10">
    <property type="entry name" value="Tetratricopeptide repeat domain"/>
    <property type="match status" value="1"/>
</dbReference>
<evidence type="ECO:0000313" key="5">
    <source>
        <dbReference type="Proteomes" id="UP000242999"/>
    </source>
</evidence>
<feature type="compositionally biased region" description="Polar residues" evidence="1">
    <location>
        <begin position="499"/>
        <end position="514"/>
    </location>
</feature>
<dbReference type="OrthoDB" id="9807628at2"/>
<feature type="transmembrane region" description="Helical" evidence="2">
    <location>
        <begin position="38"/>
        <end position="58"/>
    </location>
</feature>
<keyword evidence="5" id="KW-1185">Reference proteome</keyword>
<dbReference type="Gene3D" id="3.40.50.410">
    <property type="entry name" value="von Willebrand factor, type A domain"/>
    <property type="match status" value="1"/>
</dbReference>
<gene>
    <name evidence="4" type="ORF">SAMN05421831_108138</name>
</gene>
<feature type="transmembrane region" description="Helical" evidence="2">
    <location>
        <begin position="93"/>
        <end position="114"/>
    </location>
</feature>
<proteinExistence type="predicted"/>
<dbReference type="PANTHER" id="PTHR22550">
    <property type="entry name" value="SPORE GERMINATION PROTEIN"/>
    <property type="match status" value="1"/>
</dbReference>
<dbReference type="InterPro" id="IPR011990">
    <property type="entry name" value="TPR-like_helical_dom_sf"/>
</dbReference>
<keyword evidence="2" id="KW-0812">Transmembrane</keyword>
<keyword evidence="2" id="KW-0472">Membrane</keyword>